<feature type="transmembrane region" description="Helical" evidence="2">
    <location>
        <begin position="184"/>
        <end position="202"/>
    </location>
</feature>
<keyword evidence="2" id="KW-1133">Transmembrane helix</keyword>
<dbReference type="Proteomes" id="UP000805614">
    <property type="component" value="Unassembled WGS sequence"/>
</dbReference>
<evidence type="ECO:0000256" key="1">
    <source>
        <dbReference type="SAM" id="MobiDB-lite"/>
    </source>
</evidence>
<dbReference type="RefSeq" id="WP_187246908.1">
    <property type="nucleotide sequence ID" value="NZ_BAAAOK010000011.1"/>
</dbReference>
<dbReference type="SUPFAM" id="SSF50939">
    <property type="entry name" value="Sialidases"/>
    <property type="match status" value="1"/>
</dbReference>
<dbReference type="InterPro" id="IPR036278">
    <property type="entry name" value="Sialidase_sf"/>
</dbReference>
<reference evidence="3 4" key="1">
    <citation type="submission" date="2020-06" db="EMBL/GenBank/DDBJ databases">
        <title>Actinomadura xiongansis sp. nov., isolated from soil of Baiyangdian.</title>
        <authorList>
            <person name="Zhang X."/>
        </authorList>
    </citation>
    <scope>NUCLEOTIDE SEQUENCE [LARGE SCALE GENOMIC DNA]</scope>
    <source>
        <strain evidence="3 4">HBUM206468</strain>
    </source>
</reference>
<evidence type="ECO:0008006" key="5">
    <source>
        <dbReference type="Google" id="ProtNLM"/>
    </source>
</evidence>
<keyword evidence="2" id="KW-0812">Transmembrane</keyword>
<keyword evidence="2" id="KW-0472">Membrane</keyword>
<feature type="compositionally biased region" description="Basic and acidic residues" evidence="1">
    <location>
        <begin position="148"/>
        <end position="161"/>
    </location>
</feature>
<proteinExistence type="predicted"/>
<feature type="region of interest" description="Disordered" evidence="1">
    <location>
        <begin position="1"/>
        <end position="179"/>
    </location>
</feature>
<feature type="compositionally biased region" description="Basic residues" evidence="1">
    <location>
        <begin position="90"/>
        <end position="99"/>
    </location>
</feature>
<feature type="region of interest" description="Disordered" evidence="1">
    <location>
        <begin position="437"/>
        <end position="462"/>
    </location>
</feature>
<evidence type="ECO:0000256" key="2">
    <source>
        <dbReference type="SAM" id="Phobius"/>
    </source>
</evidence>
<gene>
    <name evidence="3" type="ORF">HKK74_30860</name>
</gene>
<keyword evidence="4" id="KW-1185">Reference proteome</keyword>
<comment type="caution">
    <text evidence="3">The sequence shown here is derived from an EMBL/GenBank/DDBJ whole genome shotgun (WGS) entry which is preliminary data.</text>
</comment>
<name>A0ABR7LYC7_9ACTN</name>
<organism evidence="3 4">
    <name type="scientific">Actinomadura alba</name>
    <dbReference type="NCBI Taxonomy" id="406431"/>
    <lineage>
        <taxon>Bacteria</taxon>
        <taxon>Bacillati</taxon>
        <taxon>Actinomycetota</taxon>
        <taxon>Actinomycetes</taxon>
        <taxon>Streptosporangiales</taxon>
        <taxon>Thermomonosporaceae</taxon>
        <taxon>Actinomadura</taxon>
    </lineage>
</organism>
<feature type="compositionally biased region" description="Basic and acidic residues" evidence="1">
    <location>
        <begin position="116"/>
        <end position="125"/>
    </location>
</feature>
<dbReference type="InterPro" id="IPR015943">
    <property type="entry name" value="WD40/YVTN_repeat-like_dom_sf"/>
</dbReference>
<sequence>MDIASSTERWEEVEEQVTTRIPEHSDTEPVTGGPPGHPTDPSSAVTGTDAPASGRKDRGLPPAVVRAADTAEQAAGDTASPAEGGGSTPKKSRAKRGSVRHITSPWQRSHSVWHRSGVDWSRKGADASPGGASGENGAAPSGAPRTARAAEESTRGPEKKTSPRSTSPRPSAPRAGRTGRVRRAGIVVVALVLVGGAGAYAVRNGEDGKVAAPGAVDADRLFTFDPAAKTDGRDQTLTDVVASGETVVALGSDEVRGQFLTSVDGGRTWRVADVRADDGGEPPPGEFPRLVAGGAGAWVAFGGPAAAEAGGAAAAGRTVGAIWTSRDGRSWIRRPGAPAFGATDDVRAVVRTASGFVAVGRATGEGAVWLSPDGRTWQRVPTVQAKLTGALRFDRLAAVGDTLVTQGFRDRTVVRTVTQGTKKRRVTTTVRAAGHWRSTDGGRTWAPVTVPQKQGSSGAGNGLVSGPGGFVLTRDAQYATGKGERRKLVRTGVVFGSADGAKWTVTGRLTGHDLVGVDRLSGGATGFAALVRLRGGDKTALMRSPDGRKWSRTSVITDRYLTGLAMLSSGPVVAGRAGDDAYLSLGSGSVDLAAIEGAALPDRAITALAPNGEQVVAVGGTNGDAAAWLTRDGRAWSRATGTGFGGDGTQRLTDVTGGGNGWVAVGRTPDRPLVMTSDDGTAWRRASGFSADFRPTGATYGPSGYVLAGKARAVAATWRSTDLKKWTRGSGELDRGTSMRDVATTPEGYVAVGAAPPAKGKKTGEDAAERPMAWTSADGAKWSRAGAVPVPPGAASHGLTQVVANGGMLVALAGPAFVATSEDGGRTWQSQPLQGASIVAAAPEGFVAAGTVGAPGRSDVVLWSSPDGRSWRSSRPRGTGLDGDGAQRLTALTALGDDLLAVGVTGDHRGDRPTLWRTPAP</sequence>
<feature type="region of interest" description="Disordered" evidence="1">
    <location>
        <begin position="865"/>
        <end position="885"/>
    </location>
</feature>
<accession>A0ABR7LYC7</accession>
<dbReference type="EMBL" id="JABVEC010000032">
    <property type="protein sequence ID" value="MBC6469864.1"/>
    <property type="molecule type" value="Genomic_DNA"/>
</dbReference>
<evidence type="ECO:0000313" key="3">
    <source>
        <dbReference type="EMBL" id="MBC6469864.1"/>
    </source>
</evidence>
<dbReference type="SUPFAM" id="SSF110296">
    <property type="entry name" value="Oligoxyloglucan reducing end-specific cellobiohydrolase"/>
    <property type="match status" value="2"/>
</dbReference>
<protein>
    <recommendedName>
        <fullName evidence="5">Exo-alpha-sialidase</fullName>
    </recommendedName>
</protein>
<feature type="compositionally biased region" description="Low complexity" evidence="1">
    <location>
        <begin position="163"/>
        <end position="176"/>
    </location>
</feature>
<dbReference type="Gene3D" id="2.130.10.10">
    <property type="entry name" value="YVTN repeat-like/Quinoprotein amine dehydrogenase"/>
    <property type="match status" value="1"/>
</dbReference>
<evidence type="ECO:0000313" key="4">
    <source>
        <dbReference type="Proteomes" id="UP000805614"/>
    </source>
</evidence>
<dbReference type="CDD" id="cd15482">
    <property type="entry name" value="Sialidase_non-viral"/>
    <property type="match status" value="1"/>
</dbReference>